<keyword evidence="1" id="KW-0805">Transcription regulation</keyword>
<accession>A0AAW8ECR5</accession>
<dbReference type="InterPro" id="IPR009057">
    <property type="entry name" value="Homeodomain-like_sf"/>
</dbReference>
<organism evidence="5 6">
    <name type="scientific">Variovorax paradoxus</name>
    <dbReference type="NCBI Taxonomy" id="34073"/>
    <lineage>
        <taxon>Bacteria</taxon>
        <taxon>Pseudomonadati</taxon>
        <taxon>Pseudomonadota</taxon>
        <taxon>Betaproteobacteria</taxon>
        <taxon>Burkholderiales</taxon>
        <taxon>Comamonadaceae</taxon>
        <taxon>Variovorax</taxon>
    </lineage>
</organism>
<dbReference type="InterPro" id="IPR018062">
    <property type="entry name" value="HTH_AraC-typ_CS"/>
</dbReference>
<name>A0AAW8ECR5_VARPD</name>
<dbReference type="InterPro" id="IPR020449">
    <property type="entry name" value="Tscrpt_reg_AraC-type_HTH"/>
</dbReference>
<dbReference type="PROSITE" id="PS00041">
    <property type="entry name" value="HTH_ARAC_FAMILY_1"/>
    <property type="match status" value="1"/>
</dbReference>
<evidence type="ECO:0000256" key="1">
    <source>
        <dbReference type="ARBA" id="ARBA00023015"/>
    </source>
</evidence>
<dbReference type="GO" id="GO:0003700">
    <property type="term" value="F:DNA-binding transcription factor activity"/>
    <property type="evidence" value="ECO:0007669"/>
    <property type="project" value="InterPro"/>
</dbReference>
<dbReference type="RefSeq" id="WP_307593161.1">
    <property type="nucleotide sequence ID" value="NZ_CAXUQF020000001.1"/>
</dbReference>
<dbReference type="InterPro" id="IPR018060">
    <property type="entry name" value="HTH_AraC"/>
</dbReference>
<sequence>MAVAREINLLDLSGKPVRFDGRMLMNAAATPWQGFALEVRAMHGDGENPACYNPHPLLAFCMRGHAKSVMTRGRRSSHIETRPGSVCIFDKGYEVDRVTYSGQSVEVIALEIRPETLRSLMPEGDGELRLQTHLSTTDATLTSLAIAMRDEVERGCTSGRMHAQGLSMALVSYLQNRYGGAGNARRAPGRLSQADLRKVYDWVMEHLGEDFGIDQLAAELNMSAVHFTRLFRASTGSTPYRYVMEQRVRHSLALLEGRLSLAEIAHAVGFSSQAHFTQVFKQLVGTTPARARLG</sequence>
<comment type="caution">
    <text evidence="5">The sequence shown here is derived from an EMBL/GenBank/DDBJ whole genome shotgun (WGS) entry which is preliminary data.</text>
</comment>
<evidence type="ECO:0000313" key="6">
    <source>
        <dbReference type="Proteomes" id="UP001224845"/>
    </source>
</evidence>
<protein>
    <submittedName>
        <fullName evidence="5">AraC family transcriptional regulator</fullName>
    </submittedName>
</protein>
<keyword evidence="3" id="KW-0804">Transcription</keyword>
<keyword evidence="2" id="KW-0238">DNA-binding</keyword>
<evidence type="ECO:0000256" key="3">
    <source>
        <dbReference type="ARBA" id="ARBA00023163"/>
    </source>
</evidence>
<feature type="domain" description="HTH araC/xylS-type" evidence="4">
    <location>
        <begin position="197"/>
        <end position="294"/>
    </location>
</feature>
<evidence type="ECO:0000256" key="2">
    <source>
        <dbReference type="ARBA" id="ARBA00023125"/>
    </source>
</evidence>
<dbReference type="Pfam" id="PF12833">
    <property type="entry name" value="HTH_18"/>
    <property type="match status" value="1"/>
</dbReference>
<dbReference type="Proteomes" id="UP001224845">
    <property type="component" value="Unassembled WGS sequence"/>
</dbReference>
<reference evidence="5" key="1">
    <citation type="submission" date="2023-07" db="EMBL/GenBank/DDBJ databases">
        <title>Sorghum-associated microbial communities from plants grown in Nebraska, USA.</title>
        <authorList>
            <person name="Schachtman D."/>
        </authorList>
    </citation>
    <scope>NUCLEOTIDE SEQUENCE</scope>
    <source>
        <strain evidence="5">DS3315</strain>
    </source>
</reference>
<dbReference type="PROSITE" id="PS01124">
    <property type="entry name" value="HTH_ARAC_FAMILY_2"/>
    <property type="match status" value="1"/>
</dbReference>
<gene>
    <name evidence="5" type="ORF">J2W39_001615</name>
</gene>
<dbReference type="PANTHER" id="PTHR46796:SF6">
    <property type="entry name" value="ARAC SUBFAMILY"/>
    <property type="match status" value="1"/>
</dbReference>
<dbReference type="Gene3D" id="1.10.10.60">
    <property type="entry name" value="Homeodomain-like"/>
    <property type="match status" value="1"/>
</dbReference>
<dbReference type="PANTHER" id="PTHR46796">
    <property type="entry name" value="HTH-TYPE TRANSCRIPTIONAL ACTIVATOR RHAS-RELATED"/>
    <property type="match status" value="1"/>
</dbReference>
<evidence type="ECO:0000313" key="5">
    <source>
        <dbReference type="EMBL" id="MDP9970382.1"/>
    </source>
</evidence>
<dbReference type="GO" id="GO:0043565">
    <property type="term" value="F:sequence-specific DNA binding"/>
    <property type="evidence" value="ECO:0007669"/>
    <property type="project" value="InterPro"/>
</dbReference>
<dbReference type="SUPFAM" id="SSF46689">
    <property type="entry name" value="Homeodomain-like"/>
    <property type="match status" value="2"/>
</dbReference>
<dbReference type="PRINTS" id="PR00032">
    <property type="entry name" value="HTHARAC"/>
</dbReference>
<dbReference type="AlphaFoldDB" id="A0AAW8ECR5"/>
<proteinExistence type="predicted"/>
<dbReference type="InterPro" id="IPR050204">
    <property type="entry name" value="AraC_XylS_family_regulators"/>
</dbReference>
<dbReference type="EMBL" id="JAUSRV010000004">
    <property type="protein sequence ID" value="MDP9970382.1"/>
    <property type="molecule type" value="Genomic_DNA"/>
</dbReference>
<evidence type="ECO:0000259" key="4">
    <source>
        <dbReference type="PROSITE" id="PS01124"/>
    </source>
</evidence>
<dbReference type="SMART" id="SM00342">
    <property type="entry name" value="HTH_ARAC"/>
    <property type="match status" value="1"/>
</dbReference>